<comment type="subcellular location">
    <subcellularLocation>
        <location evidence="1">Membrane</location>
        <topology evidence="1">Multi-pass membrane protein</topology>
    </subcellularLocation>
</comment>
<dbReference type="RefSeq" id="WP_150060998.1">
    <property type="nucleotide sequence ID" value="NZ_JACHII010000003.1"/>
</dbReference>
<evidence type="ECO:0000256" key="5">
    <source>
        <dbReference type="ARBA" id="ARBA00023136"/>
    </source>
</evidence>
<feature type="transmembrane region" description="Helical" evidence="7">
    <location>
        <begin position="216"/>
        <end position="234"/>
    </location>
</feature>
<feature type="transmembrane region" description="Helical" evidence="7">
    <location>
        <begin position="129"/>
        <end position="151"/>
    </location>
</feature>
<accession>A0A5M6IHF2</accession>
<feature type="transmembrane region" description="Helical" evidence="7">
    <location>
        <begin position="44"/>
        <end position="63"/>
    </location>
</feature>
<feature type="region of interest" description="Disordered" evidence="6">
    <location>
        <begin position="310"/>
        <end position="330"/>
    </location>
</feature>
<evidence type="ECO:0000256" key="1">
    <source>
        <dbReference type="ARBA" id="ARBA00004141"/>
    </source>
</evidence>
<dbReference type="InterPro" id="IPR037185">
    <property type="entry name" value="EmrE-like"/>
</dbReference>
<feature type="transmembrane region" description="Helical" evidence="7">
    <location>
        <begin position="12"/>
        <end position="32"/>
    </location>
</feature>
<evidence type="ECO:0000259" key="8">
    <source>
        <dbReference type="Pfam" id="PF00892"/>
    </source>
</evidence>
<dbReference type="PANTHER" id="PTHR22911">
    <property type="entry name" value="ACYL-MALONYL CONDENSING ENZYME-RELATED"/>
    <property type="match status" value="1"/>
</dbReference>
<proteinExistence type="inferred from homology"/>
<evidence type="ECO:0000256" key="2">
    <source>
        <dbReference type="ARBA" id="ARBA00009853"/>
    </source>
</evidence>
<sequence>MRTRDRSASSQSIAVLWVLVATAIFTVIYASGKLMGGAIPALQMLFFRYVSGFVLVTVVAVLSGRSGVTRTRRPLAHLTRACCGAFGGAATIQAATLMPVANASALGLLTGVLTILLGIAVLKEVVSPGLWGATLVSLAGALLVVLSQGGLALDGAYLWGAGFALIGAVLIALETILISTLSRSDRALTVLLYVNGFGVLLMAGPALVLWQPPTLGQIAVMVALGPLAITAQYCNIRGFRMAPASVLGPVDYTWLVFAAGLGAVVFGEIPAPLALVGFVLIVGGGVALTRVRAVQPADSGVVYAGATRVSSQATNRRGPSRSAPDPHSIT</sequence>
<feature type="transmembrane region" description="Helical" evidence="7">
    <location>
        <begin position="101"/>
        <end position="122"/>
    </location>
</feature>
<dbReference type="OrthoDB" id="8478051at2"/>
<feature type="transmembrane region" description="Helical" evidence="7">
    <location>
        <begin position="272"/>
        <end position="289"/>
    </location>
</feature>
<evidence type="ECO:0000313" key="10">
    <source>
        <dbReference type="Proteomes" id="UP000324065"/>
    </source>
</evidence>
<reference evidence="9 10" key="1">
    <citation type="submission" date="2019-09" db="EMBL/GenBank/DDBJ databases">
        <title>Genome sequence of Roseospira marina, one of the more divergent members of the non-sulfur purple photosynthetic bacterial family, the Rhodospirillaceae.</title>
        <authorList>
            <person name="Meyer T."/>
            <person name="Kyndt J."/>
        </authorList>
    </citation>
    <scope>NUCLEOTIDE SEQUENCE [LARGE SCALE GENOMIC DNA]</scope>
    <source>
        <strain evidence="9 10">DSM 15113</strain>
    </source>
</reference>
<feature type="domain" description="EamA" evidence="8">
    <location>
        <begin position="159"/>
        <end position="285"/>
    </location>
</feature>
<keyword evidence="5 7" id="KW-0472">Membrane</keyword>
<comment type="similarity">
    <text evidence="2">Belongs to the drug/metabolite transporter (DMT) superfamily. 10 TMS drug/metabolite exporter (DME) (TC 2.A.7.3) family.</text>
</comment>
<dbReference type="AlphaFoldDB" id="A0A5M6IHF2"/>
<dbReference type="Proteomes" id="UP000324065">
    <property type="component" value="Unassembled WGS sequence"/>
</dbReference>
<dbReference type="SUPFAM" id="SSF103481">
    <property type="entry name" value="Multidrug resistance efflux transporter EmrE"/>
    <property type="match status" value="2"/>
</dbReference>
<evidence type="ECO:0000256" key="6">
    <source>
        <dbReference type="SAM" id="MobiDB-lite"/>
    </source>
</evidence>
<feature type="transmembrane region" description="Helical" evidence="7">
    <location>
        <begin position="157"/>
        <end position="178"/>
    </location>
</feature>
<feature type="domain" description="EamA" evidence="8">
    <location>
        <begin position="13"/>
        <end position="145"/>
    </location>
</feature>
<organism evidence="9 10">
    <name type="scientific">Roseospira marina</name>
    <dbReference type="NCBI Taxonomy" id="140057"/>
    <lineage>
        <taxon>Bacteria</taxon>
        <taxon>Pseudomonadati</taxon>
        <taxon>Pseudomonadota</taxon>
        <taxon>Alphaproteobacteria</taxon>
        <taxon>Rhodospirillales</taxon>
        <taxon>Rhodospirillaceae</taxon>
        <taxon>Roseospira</taxon>
    </lineage>
</organism>
<gene>
    <name evidence="9" type="ORF">F1188_03520</name>
</gene>
<dbReference type="EMBL" id="VWPJ01000002">
    <property type="protein sequence ID" value="KAA5606988.1"/>
    <property type="molecule type" value="Genomic_DNA"/>
</dbReference>
<keyword evidence="3 7" id="KW-0812">Transmembrane</keyword>
<evidence type="ECO:0000256" key="4">
    <source>
        <dbReference type="ARBA" id="ARBA00022989"/>
    </source>
</evidence>
<comment type="caution">
    <text evidence="9">The sequence shown here is derived from an EMBL/GenBank/DDBJ whole genome shotgun (WGS) entry which is preliminary data.</text>
</comment>
<dbReference type="GO" id="GO:0016020">
    <property type="term" value="C:membrane"/>
    <property type="evidence" value="ECO:0007669"/>
    <property type="project" value="UniProtKB-SubCell"/>
</dbReference>
<feature type="transmembrane region" description="Helical" evidence="7">
    <location>
        <begin position="190"/>
        <end position="210"/>
    </location>
</feature>
<evidence type="ECO:0000256" key="7">
    <source>
        <dbReference type="SAM" id="Phobius"/>
    </source>
</evidence>
<dbReference type="InterPro" id="IPR000620">
    <property type="entry name" value="EamA_dom"/>
</dbReference>
<feature type="transmembrane region" description="Helical" evidence="7">
    <location>
        <begin position="75"/>
        <end position="95"/>
    </location>
</feature>
<keyword evidence="4 7" id="KW-1133">Transmembrane helix</keyword>
<dbReference type="Pfam" id="PF00892">
    <property type="entry name" value="EamA"/>
    <property type="match status" value="2"/>
</dbReference>
<keyword evidence="10" id="KW-1185">Reference proteome</keyword>
<feature type="transmembrane region" description="Helical" evidence="7">
    <location>
        <begin position="246"/>
        <end position="266"/>
    </location>
</feature>
<evidence type="ECO:0000313" key="9">
    <source>
        <dbReference type="EMBL" id="KAA5606988.1"/>
    </source>
</evidence>
<name>A0A5M6IHF2_9PROT</name>
<protein>
    <submittedName>
        <fullName evidence="9">DMT family transporter</fullName>
    </submittedName>
</protein>
<evidence type="ECO:0000256" key="3">
    <source>
        <dbReference type="ARBA" id="ARBA00022692"/>
    </source>
</evidence>
<dbReference type="PANTHER" id="PTHR22911:SF6">
    <property type="entry name" value="SOLUTE CARRIER FAMILY 35 MEMBER G1"/>
    <property type="match status" value="1"/>
</dbReference>